<evidence type="ECO:0000256" key="12">
    <source>
        <dbReference type="ARBA" id="ARBA00029757"/>
    </source>
</evidence>
<evidence type="ECO:0000256" key="8">
    <source>
        <dbReference type="ARBA" id="ARBA00022741"/>
    </source>
</evidence>
<keyword evidence="11" id="KW-0443">Lipid metabolism</keyword>
<keyword evidence="13" id="KW-0472">Membrane</keyword>
<keyword evidence="13" id="KW-1133">Transmembrane helix</keyword>
<dbReference type="GO" id="GO:0009029">
    <property type="term" value="F:lipid-A 4'-kinase activity"/>
    <property type="evidence" value="ECO:0007669"/>
    <property type="project" value="UniProtKB-EC"/>
</dbReference>
<reference evidence="14 15" key="1">
    <citation type="submission" date="2020-07" db="EMBL/GenBank/DDBJ databases">
        <title>Transfer of Campylobacter canadensis to the novel genus Avispirillum gen. nov., that also includes two novel species recovered from migratory waterfowl: Avispirillum anseris sp. nov. and Avispirillum brantae sp. nov.</title>
        <authorList>
            <person name="Miller W.G."/>
            <person name="Chapman M.H."/>
            <person name="Yee E."/>
            <person name="Inglis G.D."/>
        </authorList>
    </citation>
    <scope>NUCLEOTIDE SEQUENCE [LARGE SCALE GENOMIC DNA]</scope>
    <source>
        <strain evidence="14 15">L283</strain>
    </source>
</reference>
<evidence type="ECO:0000256" key="1">
    <source>
        <dbReference type="ARBA" id="ARBA00002274"/>
    </source>
</evidence>
<evidence type="ECO:0000256" key="13">
    <source>
        <dbReference type="SAM" id="Phobius"/>
    </source>
</evidence>
<keyword evidence="5" id="KW-0444">Lipid biosynthesis</keyword>
<evidence type="ECO:0000313" key="15">
    <source>
        <dbReference type="Proteomes" id="UP000786183"/>
    </source>
</evidence>
<evidence type="ECO:0000256" key="11">
    <source>
        <dbReference type="ARBA" id="ARBA00023098"/>
    </source>
</evidence>
<name>A0ABS7WPP2_9BACT</name>
<dbReference type="PANTHER" id="PTHR42724:SF1">
    <property type="entry name" value="TETRAACYLDISACCHARIDE 4'-KINASE, MITOCHONDRIAL-RELATED"/>
    <property type="match status" value="1"/>
</dbReference>
<evidence type="ECO:0000256" key="2">
    <source>
        <dbReference type="ARBA" id="ARBA00004870"/>
    </source>
</evidence>
<evidence type="ECO:0000256" key="6">
    <source>
        <dbReference type="ARBA" id="ARBA00022556"/>
    </source>
</evidence>
<sequence>MSFLDRYFFKPSFFQKILIFMLLPFSFLYMILSILNSSLKKRISFDIAIISVGNLSVGGSGKTPFTKALSDFLYPIYKDDIFIILRGYKRKSKGVLLVKYKKEILASYLQSSDEALEHAYFTKANVIVANKREDAIKKAISLGAKCVILDDAFSKFHIKKFDILLNAKERAKYNFTLPSGQYRLPLYFQKRANLNLYENKDYFRTSFVKEDDFSDYVFISAIAKPFRLEKYAKKAKAYYYFSDHYYFSKSKLEDLLAKHKAKGFVLCKKDYVKIKEFNFNTILIDEKLELSLNVKKEILKYIKSFYKCKIT</sequence>
<protein>
    <recommendedName>
        <fullName evidence="4">Tetraacyldisaccharide 4'-kinase</fullName>
        <ecNumber evidence="3">2.7.1.130</ecNumber>
    </recommendedName>
    <alternativeName>
        <fullName evidence="12">Lipid A 4'-kinase</fullName>
    </alternativeName>
</protein>
<feature type="transmembrane region" description="Helical" evidence="13">
    <location>
        <begin position="13"/>
        <end position="35"/>
    </location>
</feature>
<keyword evidence="13" id="KW-0812">Transmembrane</keyword>
<dbReference type="EMBL" id="JACGBB010000002">
    <property type="protein sequence ID" value="MBZ7986733.1"/>
    <property type="molecule type" value="Genomic_DNA"/>
</dbReference>
<dbReference type="RefSeq" id="WP_172230084.1">
    <property type="nucleotide sequence ID" value="NZ_CP035946.1"/>
</dbReference>
<evidence type="ECO:0000256" key="7">
    <source>
        <dbReference type="ARBA" id="ARBA00022679"/>
    </source>
</evidence>
<dbReference type="Pfam" id="PF02606">
    <property type="entry name" value="LpxK"/>
    <property type="match status" value="1"/>
</dbReference>
<evidence type="ECO:0000256" key="10">
    <source>
        <dbReference type="ARBA" id="ARBA00022840"/>
    </source>
</evidence>
<dbReference type="NCBIfam" id="NF001892">
    <property type="entry name" value="PRK00652.1-5"/>
    <property type="match status" value="1"/>
</dbReference>
<dbReference type="Proteomes" id="UP000786183">
    <property type="component" value="Unassembled WGS sequence"/>
</dbReference>
<evidence type="ECO:0000256" key="4">
    <source>
        <dbReference type="ARBA" id="ARBA00016436"/>
    </source>
</evidence>
<organism evidence="14 15">
    <name type="scientific">Campylobacter canadensis</name>
    <dbReference type="NCBI Taxonomy" id="449520"/>
    <lineage>
        <taxon>Bacteria</taxon>
        <taxon>Pseudomonadati</taxon>
        <taxon>Campylobacterota</taxon>
        <taxon>Epsilonproteobacteria</taxon>
        <taxon>Campylobacterales</taxon>
        <taxon>Campylobacteraceae</taxon>
        <taxon>Campylobacter</taxon>
    </lineage>
</organism>
<evidence type="ECO:0000313" key="14">
    <source>
        <dbReference type="EMBL" id="MBZ7986733.1"/>
    </source>
</evidence>
<gene>
    <name evidence="14" type="ORF">AVCANL283_01205</name>
</gene>
<keyword evidence="7 14" id="KW-0808">Transferase</keyword>
<comment type="function">
    <text evidence="1">Transfers the gamma-phosphate of ATP to the 4'-position of a tetraacyldisaccharide 1-phosphate intermediate (termed DS-1-P) to form tetraacyldisaccharide 1,4'-bis-phosphate (lipid IVA).</text>
</comment>
<keyword evidence="8" id="KW-0547">Nucleotide-binding</keyword>
<comment type="caution">
    <text evidence="14">The sequence shown here is derived from an EMBL/GenBank/DDBJ whole genome shotgun (WGS) entry which is preliminary data.</text>
</comment>
<dbReference type="InterPro" id="IPR003758">
    <property type="entry name" value="LpxK"/>
</dbReference>
<proteinExistence type="predicted"/>
<keyword evidence="6" id="KW-0441">Lipid A biosynthesis</keyword>
<evidence type="ECO:0000256" key="3">
    <source>
        <dbReference type="ARBA" id="ARBA00012071"/>
    </source>
</evidence>
<dbReference type="EC" id="2.7.1.130" evidence="3"/>
<accession>A0ABS7WPP2</accession>
<keyword evidence="10" id="KW-0067">ATP-binding</keyword>
<keyword evidence="15" id="KW-1185">Reference proteome</keyword>
<evidence type="ECO:0000256" key="5">
    <source>
        <dbReference type="ARBA" id="ARBA00022516"/>
    </source>
</evidence>
<comment type="pathway">
    <text evidence="2">Glycolipid biosynthesis; lipid IV(A) biosynthesis; lipid IV(A) from (3R)-3-hydroxytetradecanoyl-[acyl-carrier-protein] and UDP-N-acetyl-alpha-D-glucosamine: step 6/6.</text>
</comment>
<keyword evidence="9" id="KW-0418">Kinase</keyword>
<dbReference type="PANTHER" id="PTHR42724">
    <property type="entry name" value="TETRAACYLDISACCHARIDE 4'-KINASE"/>
    <property type="match status" value="1"/>
</dbReference>
<evidence type="ECO:0000256" key="9">
    <source>
        <dbReference type="ARBA" id="ARBA00022777"/>
    </source>
</evidence>